<protein>
    <submittedName>
        <fullName evidence="1">Uncharacterized protein</fullName>
    </submittedName>
</protein>
<evidence type="ECO:0000313" key="1">
    <source>
        <dbReference type="EMBL" id="KAL0127626.1"/>
    </source>
</evidence>
<comment type="caution">
    <text evidence="1">The sequence shown here is derived from an EMBL/GenBank/DDBJ whole genome shotgun (WGS) entry which is preliminary data.</text>
</comment>
<organism evidence="1 2">
    <name type="scientific">Cardiocondyla obscurior</name>
    <dbReference type="NCBI Taxonomy" id="286306"/>
    <lineage>
        <taxon>Eukaryota</taxon>
        <taxon>Metazoa</taxon>
        <taxon>Ecdysozoa</taxon>
        <taxon>Arthropoda</taxon>
        <taxon>Hexapoda</taxon>
        <taxon>Insecta</taxon>
        <taxon>Pterygota</taxon>
        <taxon>Neoptera</taxon>
        <taxon>Endopterygota</taxon>
        <taxon>Hymenoptera</taxon>
        <taxon>Apocrita</taxon>
        <taxon>Aculeata</taxon>
        <taxon>Formicoidea</taxon>
        <taxon>Formicidae</taxon>
        <taxon>Myrmicinae</taxon>
        <taxon>Cardiocondyla</taxon>
    </lineage>
</organism>
<dbReference type="Proteomes" id="UP001430953">
    <property type="component" value="Unassembled WGS sequence"/>
</dbReference>
<gene>
    <name evidence="1" type="ORF">PUN28_003128</name>
</gene>
<dbReference type="EMBL" id="JADYXP020000003">
    <property type="protein sequence ID" value="KAL0127626.1"/>
    <property type="molecule type" value="Genomic_DNA"/>
</dbReference>
<proteinExistence type="predicted"/>
<accession>A0AAW2GHD1</accession>
<evidence type="ECO:0000313" key="2">
    <source>
        <dbReference type="Proteomes" id="UP001430953"/>
    </source>
</evidence>
<dbReference type="AlphaFoldDB" id="A0AAW2GHD1"/>
<sequence length="73" mass="8405">MLRKLFDICRVMSRNSFDIATVIFLTVSRLLQDRPAFAMINTHPPLLRATIIDLRSQTERICVAKLCSDPSKR</sequence>
<reference evidence="1 2" key="1">
    <citation type="submission" date="2023-03" db="EMBL/GenBank/DDBJ databases">
        <title>High recombination rates correlate with genetic variation in Cardiocondyla obscurior ants.</title>
        <authorList>
            <person name="Errbii M."/>
        </authorList>
    </citation>
    <scope>NUCLEOTIDE SEQUENCE [LARGE SCALE GENOMIC DNA]</scope>
    <source>
        <strain evidence="1">Alpha-2009</strain>
        <tissue evidence="1">Whole body</tissue>
    </source>
</reference>
<keyword evidence="2" id="KW-1185">Reference proteome</keyword>
<name>A0AAW2GHD1_9HYME</name>